<dbReference type="SUPFAM" id="SSF53756">
    <property type="entry name" value="UDP-Glycosyltransferase/glycogen phosphorylase"/>
    <property type="match status" value="1"/>
</dbReference>
<dbReference type="FunFam" id="3.40.50.2000:FF:000050">
    <property type="entry name" value="UDP-glucuronosyltransferase"/>
    <property type="match status" value="1"/>
</dbReference>
<evidence type="ECO:0000256" key="1">
    <source>
        <dbReference type="ARBA" id="ARBA00009995"/>
    </source>
</evidence>
<evidence type="ECO:0000313" key="7">
    <source>
        <dbReference type="Proteomes" id="UP001431783"/>
    </source>
</evidence>
<gene>
    <name evidence="6" type="ORF">WA026_012262</name>
</gene>
<evidence type="ECO:0000256" key="3">
    <source>
        <dbReference type="ARBA" id="ARBA00022679"/>
    </source>
</evidence>
<dbReference type="GO" id="GO:0015020">
    <property type="term" value="F:glucuronosyltransferase activity"/>
    <property type="evidence" value="ECO:0007669"/>
    <property type="project" value="UniProtKB-EC"/>
</dbReference>
<dbReference type="PANTHER" id="PTHR48043:SF159">
    <property type="entry name" value="EG:EG0003.4 PROTEIN-RELATED"/>
    <property type="match status" value="1"/>
</dbReference>
<dbReference type="GO" id="GO:0016020">
    <property type="term" value="C:membrane"/>
    <property type="evidence" value="ECO:0007669"/>
    <property type="project" value="UniProtKB-SubCell"/>
</dbReference>
<reference evidence="6 7" key="1">
    <citation type="submission" date="2023-03" db="EMBL/GenBank/DDBJ databases">
        <title>Genome insight into feeding habits of ladybird beetles.</title>
        <authorList>
            <person name="Li H.-S."/>
            <person name="Huang Y.-H."/>
            <person name="Pang H."/>
        </authorList>
    </citation>
    <scope>NUCLEOTIDE SEQUENCE [LARGE SCALE GENOMIC DNA]</scope>
    <source>
        <strain evidence="6">SYSU_2023b</strain>
        <tissue evidence="6">Whole body</tissue>
    </source>
</reference>
<keyword evidence="3 4" id="KW-0808">Transferase</keyword>
<dbReference type="InterPro" id="IPR035595">
    <property type="entry name" value="UDP_glycos_trans_CS"/>
</dbReference>
<dbReference type="InterPro" id="IPR050271">
    <property type="entry name" value="UDP-glycosyltransferase"/>
</dbReference>
<comment type="similarity">
    <text evidence="1 4">Belongs to the UDP-glycosyltransferase family.</text>
</comment>
<evidence type="ECO:0000256" key="2">
    <source>
        <dbReference type="ARBA" id="ARBA00022676"/>
    </source>
</evidence>
<dbReference type="InterPro" id="IPR002213">
    <property type="entry name" value="UDP_glucos_trans"/>
</dbReference>
<sequence>MWLFDVYLILHCIYIAQGAKILGIFPVLSKSHYTVGNVLLKELARRGHDVTMISPFEENNKPPNASYRDIKLKFEIDKEVKGLNFFSRTTSHPYLSTLFLNYIGCRIVDQSLKQPIIQKLLNSDEKFDVVIMDQFVVDGFSYFAEHFGAHKILLAPTVANSWVNPLVGNPAPPSVVPELLMEYTSDMDFFERLQNTIFYLFAELNRHLYFFPRQNSIIQQNVPNAKPLSDYLYNVSLVLVNGHESFTYSASSVPAMKNVGGFHVSATGKLPDDLKKYMDNAKEGVIFFSMGSHLQSSQFPIEIRDAILRVFSTLKVKILWKWEHEELPGKPENVKLGKWFPQQEILAHPNLKLFITHGGLLSLIEAIHHGVPLLSIPVRGDQKLNAAIAEKMGYAIKIIYDDFEENKFKNALDELLANPVYKKNAVYRSTLFHDRPMKPLDEAVYWVEYVLRHEGAKHLRVSSLKLSWYQYILLDVSIFLLAVAGLVIYVSKLLFKKLCCNKTTRKTKIKRS</sequence>
<dbReference type="Proteomes" id="UP001431783">
    <property type="component" value="Unassembled WGS sequence"/>
</dbReference>
<dbReference type="AlphaFoldDB" id="A0AAW1V5F3"/>
<evidence type="ECO:0000313" key="6">
    <source>
        <dbReference type="EMBL" id="KAK9890921.1"/>
    </source>
</evidence>
<comment type="subcellular location">
    <subcellularLocation>
        <location evidence="5">Membrane</location>
        <topology evidence="5">Single-pass membrane protein</topology>
    </subcellularLocation>
</comment>
<dbReference type="EMBL" id="JARQZJ010000126">
    <property type="protein sequence ID" value="KAK9890921.1"/>
    <property type="molecule type" value="Genomic_DNA"/>
</dbReference>
<keyword evidence="7" id="KW-1185">Reference proteome</keyword>
<protein>
    <recommendedName>
        <fullName evidence="5">UDP-glucuronosyltransferase</fullName>
        <ecNumber evidence="5">2.4.1.17</ecNumber>
    </recommendedName>
</protein>
<proteinExistence type="inferred from homology"/>
<name>A0AAW1V5F3_9CUCU</name>
<keyword evidence="2 4" id="KW-0328">Glycosyltransferase</keyword>
<organism evidence="6 7">
    <name type="scientific">Henosepilachna vigintioctopunctata</name>
    <dbReference type="NCBI Taxonomy" id="420089"/>
    <lineage>
        <taxon>Eukaryota</taxon>
        <taxon>Metazoa</taxon>
        <taxon>Ecdysozoa</taxon>
        <taxon>Arthropoda</taxon>
        <taxon>Hexapoda</taxon>
        <taxon>Insecta</taxon>
        <taxon>Pterygota</taxon>
        <taxon>Neoptera</taxon>
        <taxon>Endopterygota</taxon>
        <taxon>Coleoptera</taxon>
        <taxon>Polyphaga</taxon>
        <taxon>Cucujiformia</taxon>
        <taxon>Coccinelloidea</taxon>
        <taxon>Coccinellidae</taxon>
        <taxon>Epilachninae</taxon>
        <taxon>Epilachnini</taxon>
        <taxon>Henosepilachna</taxon>
    </lineage>
</organism>
<dbReference type="PROSITE" id="PS00375">
    <property type="entry name" value="UDPGT"/>
    <property type="match status" value="1"/>
</dbReference>
<evidence type="ECO:0000256" key="5">
    <source>
        <dbReference type="RuleBase" id="RU362059"/>
    </source>
</evidence>
<keyword evidence="5" id="KW-0812">Transmembrane</keyword>
<dbReference type="Pfam" id="PF00201">
    <property type="entry name" value="UDPGT"/>
    <property type="match status" value="1"/>
</dbReference>
<dbReference type="EC" id="2.4.1.17" evidence="5"/>
<keyword evidence="5" id="KW-1133">Transmembrane helix</keyword>
<comment type="caution">
    <text evidence="6">The sequence shown here is derived from an EMBL/GenBank/DDBJ whole genome shotgun (WGS) entry which is preliminary data.</text>
</comment>
<dbReference type="CDD" id="cd03784">
    <property type="entry name" value="GT1_Gtf-like"/>
    <property type="match status" value="1"/>
</dbReference>
<evidence type="ECO:0000256" key="4">
    <source>
        <dbReference type="RuleBase" id="RU003718"/>
    </source>
</evidence>
<accession>A0AAW1V5F3</accession>
<keyword evidence="5" id="KW-0472">Membrane</keyword>
<dbReference type="Gene3D" id="3.40.50.2000">
    <property type="entry name" value="Glycogen Phosphorylase B"/>
    <property type="match status" value="1"/>
</dbReference>
<feature type="transmembrane region" description="Helical" evidence="5">
    <location>
        <begin position="468"/>
        <end position="495"/>
    </location>
</feature>
<dbReference type="PANTHER" id="PTHR48043">
    <property type="entry name" value="EG:EG0003.4 PROTEIN-RELATED"/>
    <property type="match status" value="1"/>
</dbReference>
<comment type="catalytic activity">
    <reaction evidence="5">
        <text>glucuronate acceptor + UDP-alpha-D-glucuronate = acceptor beta-D-glucuronoside + UDP + H(+)</text>
        <dbReference type="Rhea" id="RHEA:21032"/>
        <dbReference type="ChEBI" id="CHEBI:15378"/>
        <dbReference type="ChEBI" id="CHEBI:58052"/>
        <dbReference type="ChEBI" id="CHEBI:58223"/>
        <dbReference type="ChEBI" id="CHEBI:132367"/>
        <dbReference type="ChEBI" id="CHEBI:132368"/>
        <dbReference type="EC" id="2.4.1.17"/>
    </reaction>
</comment>